<dbReference type="AlphaFoldDB" id="A0A0V0TX72"/>
<organism evidence="2 3">
    <name type="scientific">Trichinella murrelli</name>
    <dbReference type="NCBI Taxonomy" id="144512"/>
    <lineage>
        <taxon>Eukaryota</taxon>
        <taxon>Metazoa</taxon>
        <taxon>Ecdysozoa</taxon>
        <taxon>Nematoda</taxon>
        <taxon>Enoplea</taxon>
        <taxon>Dorylaimia</taxon>
        <taxon>Trichinellida</taxon>
        <taxon>Trichinellidae</taxon>
        <taxon>Trichinella</taxon>
    </lineage>
</organism>
<sequence>MWVDHKLTKLPMIKISSFSPFTVIIFESVISRLTKTCQLYFSVQKAQRKQTKEEKKGTFADDLKR</sequence>
<dbReference type="EMBL" id="JYDJ01000114">
    <property type="protein sequence ID" value="KRX43644.1"/>
    <property type="molecule type" value="Genomic_DNA"/>
</dbReference>
<protein>
    <submittedName>
        <fullName evidence="2">Uncharacterized protein</fullName>
    </submittedName>
</protein>
<feature type="region of interest" description="Disordered" evidence="1">
    <location>
        <begin position="45"/>
        <end position="65"/>
    </location>
</feature>
<dbReference type="Proteomes" id="UP000055048">
    <property type="component" value="Unassembled WGS sequence"/>
</dbReference>
<name>A0A0V0TX72_9BILA</name>
<reference evidence="2 3" key="1">
    <citation type="submission" date="2015-01" db="EMBL/GenBank/DDBJ databases">
        <title>Evolution of Trichinella species and genotypes.</title>
        <authorList>
            <person name="Korhonen P.K."/>
            <person name="Edoardo P."/>
            <person name="Giuseppe L.R."/>
            <person name="Gasser R.B."/>
        </authorList>
    </citation>
    <scope>NUCLEOTIDE SEQUENCE [LARGE SCALE GENOMIC DNA]</scope>
    <source>
        <strain evidence="2">ISS417</strain>
    </source>
</reference>
<feature type="compositionally biased region" description="Basic and acidic residues" evidence="1">
    <location>
        <begin position="50"/>
        <end position="65"/>
    </location>
</feature>
<proteinExistence type="predicted"/>
<comment type="caution">
    <text evidence="2">The sequence shown here is derived from an EMBL/GenBank/DDBJ whole genome shotgun (WGS) entry which is preliminary data.</text>
</comment>
<evidence type="ECO:0000313" key="2">
    <source>
        <dbReference type="EMBL" id="KRX43644.1"/>
    </source>
</evidence>
<accession>A0A0V0TX72</accession>
<evidence type="ECO:0000256" key="1">
    <source>
        <dbReference type="SAM" id="MobiDB-lite"/>
    </source>
</evidence>
<keyword evidence="3" id="KW-1185">Reference proteome</keyword>
<gene>
    <name evidence="2" type="ORF">T05_10033</name>
</gene>
<evidence type="ECO:0000313" key="3">
    <source>
        <dbReference type="Proteomes" id="UP000055048"/>
    </source>
</evidence>